<comment type="pathway">
    <text evidence="10 11">Cell wall biogenesis; peptidoglycan biosynthesis.</text>
</comment>
<dbReference type="PANTHER" id="PTHR43024:SF1">
    <property type="entry name" value="UDP-N-ACETYLMURAMOYL-TRIPEPTIDE--D-ALANYL-D-ALANINE LIGASE"/>
    <property type="match status" value="1"/>
</dbReference>
<dbReference type="GO" id="GO:0016874">
    <property type="term" value="F:ligase activity"/>
    <property type="evidence" value="ECO:0007669"/>
    <property type="project" value="UniProtKB-KW"/>
</dbReference>
<accession>A0ABR9RNT1</accession>
<evidence type="ECO:0000313" key="16">
    <source>
        <dbReference type="EMBL" id="MBE7323229.1"/>
    </source>
</evidence>
<keyword evidence="1 10" id="KW-0963">Cytoplasm</keyword>
<dbReference type="Pfam" id="PF08245">
    <property type="entry name" value="Mur_ligase_M"/>
    <property type="match status" value="1"/>
</dbReference>
<dbReference type="InterPro" id="IPR005863">
    <property type="entry name" value="UDP-N-AcMur_synth"/>
</dbReference>
<dbReference type="InterPro" id="IPR051046">
    <property type="entry name" value="MurCDEF_CellWall_CoF430Synth"/>
</dbReference>
<keyword evidence="5 10" id="KW-0067">ATP-binding</keyword>
<keyword evidence="4 10" id="KW-0547">Nucleotide-binding</keyword>
<keyword evidence="3 10" id="KW-0132">Cell division</keyword>
<keyword evidence="9 10" id="KW-0961">Cell wall biogenesis/degradation</keyword>
<dbReference type="SUPFAM" id="SSF63418">
    <property type="entry name" value="MurE/MurF N-terminal domain"/>
    <property type="match status" value="1"/>
</dbReference>
<evidence type="ECO:0000256" key="11">
    <source>
        <dbReference type="RuleBase" id="RU004136"/>
    </source>
</evidence>
<evidence type="ECO:0000256" key="5">
    <source>
        <dbReference type="ARBA" id="ARBA00022840"/>
    </source>
</evidence>
<evidence type="ECO:0000256" key="8">
    <source>
        <dbReference type="ARBA" id="ARBA00023306"/>
    </source>
</evidence>
<evidence type="ECO:0000256" key="7">
    <source>
        <dbReference type="ARBA" id="ARBA00022984"/>
    </source>
</evidence>
<evidence type="ECO:0000259" key="13">
    <source>
        <dbReference type="Pfam" id="PF01225"/>
    </source>
</evidence>
<dbReference type="InterPro" id="IPR013221">
    <property type="entry name" value="Mur_ligase_cen"/>
</dbReference>
<proteinExistence type="inferred from homology"/>
<dbReference type="SUPFAM" id="SSF53623">
    <property type="entry name" value="MurD-like peptide ligases, catalytic domain"/>
    <property type="match status" value="1"/>
</dbReference>
<dbReference type="HAMAP" id="MF_02019">
    <property type="entry name" value="MurF"/>
    <property type="match status" value="1"/>
</dbReference>
<dbReference type="EC" id="6.3.2.10" evidence="10 11"/>
<dbReference type="Pfam" id="PF01225">
    <property type="entry name" value="Mur_ligase"/>
    <property type="match status" value="1"/>
</dbReference>
<dbReference type="Gene3D" id="3.40.1390.10">
    <property type="entry name" value="MurE/MurF, N-terminal domain"/>
    <property type="match status" value="1"/>
</dbReference>
<evidence type="ECO:0000256" key="9">
    <source>
        <dbReference type="ARBA" id="ARBA00023316"/>
    </source>
</evidence>
<evidence type="ECO:0000256" key="12">
    <source>
        <dbReference type="SAM" id="MobiDB-lite"/>
    </source>
</evidence>
<dbReference type="PANTHER" id="PTHR43024">
    <property type="entry name" value="UDP-N-ACETYLMURAMOYL-TRIPEPTIDE--D-ALANYL-D-ALANINE LIGASE"/>
    <property type="match status" value="1"/>
</dbReference>
<keyword evidence="7 10" id="KW-0573">Peptidoglycan synthesis</keyword>
<comment type="caution">
    <text evidence="10">Lacks conserved residue(s) required for the propagation of feature annotation.</text>
</comment>
<evidence type="ECO:0000256" key="6">
    <source>
        <dbReference type="ARBA" id="ARBA00022960"/>
    </source>
</evidence>
<comment type="function">
    <text evidence="10 11">Involved in cell wall formation. Catalyzes the final step in the synthesis of UDP-N-acetylmuramoyl-pentapeptide, the precursor of murein.</text>
</comment>
<evidence type="ECO:0000313" key="17">
    <source>
        <dbReference type="Proteomes" id="UP000756387"/>
    </source>
</evidence>
<evidence type="ECO:0000259" key="15">
    <source>
        <dbReference type="Pfam" id="PF08245"/>
    </source>
</evidence>
<dbReference type="InterPro" id="IPR036565">
    <property type="entry name" value="Mur-like_cat_sf"/>
</dbReference>
<feature type="domain" description="Mur ligase N-terminal catalytic" evidence="13">
    <location>
        <begin position="45"/>
        <end position="87"/>
    </location>
</feature>
<dbReference type="SUPFAM" id="SSF53244">
    <property type="entry name" value="MurD-like peptide ligases, peptide-binding domain"/>
    <property type="match status" value="1"/>
</dbReference>
<feature type="domain" description="Mur ligase C-terminal" evidence="14">
    <location>
        <begin position="330"/>
        <end position="457"/>
    </location>
</feature>
<feature type="region of interest" description="Disordered" evidence="12">
    <location>
        <begin position="17"/>
        <end position="37"/>
    </location>
</feature>
<evidence type="ECO:0000256" key="1">
    <source>
        <dbReference type="ARBA" id="ARBA00022490"/>
    </source>
</evidence>
<evidence type="ECO:0000256" key="2">
    <source>
        <dbReference type="ARBA" id="ARBA00022598"/>
    </source>
</evidence>
<evidence type="ECO:0000256" key="3">
    <source>
        <dbReference type="ARBA" id="ARBA00022618"/>
    </source>
</evidence>
<evidence type="ECO:0000256" key="4">
    <source>
        <dbReference type="ARBA" id="ARBA00022741"/>
    </source>
</evidence>
<protein>
    <recommendedName>
        <fullName evidence="10 11">UDP-N-acetylmuramoyl-tripeptide--D-alanyl-D-alanine ligase</fullName>
        <ecNumber evidence="10 11">6.3.2.10</ecNumber>
    </recommendedName>
    <alternativeName>
        <fullName evidence="10">D-alanyl-D-alanine-adding enzyme</fullName>
    </alternativeName>
</protein>
<dbReference type="InterPro" id="IPR035911">
    <property type="entry name" value="MurE/MurF_N"/>
</dbReference>
<evidence type="ECO:0000256" key="10">
    <source>
        <dbReference type="HAMAP-Rule" id="MF_02019"/>
    </source>
</evidence>
<evidence type="ECO:0000259" key="14">
    <source>
        <dbReference type="Pfam" id="PF02875"/>
    </source>
</evidence>
<dbReference type="Proteomes" id="UP000756387">
    <property type="component" value="Unassembled WGS sequence"/>
</dbReference>
<dbReference type="NCBIfam" id="TIGR01143">
    <property type="entry name" value="murF"/>
    <property type="match status" value="1"/>
</dbReference>
<dbReference type="Gene3D" id="3.90.190.20">
    <property type="entry name" value="Mur ligase, C-terminal domain"/>
    <property type="match status" value="1"/>
</dbReference>
<dbReference type="Gene3D" id="3.40.1190.10">
    <property type="entry name" value="Mur-like, catalytic domain"/>
    <property type="match status" value="1"/>
</dbReference>
<comment type="similarity">
    <text evidence="10">Belongs to the MurCDEF family. MurF subfamily.</text>
</comment>
<dbReference type="InterPro" id="IPR036615">
    <property type="entry name" value="Mur_ligase_C_dom_sf"/>
</dbReference>
<feature type="domain" description="Mur ligase central" evidence="15">
    <location>
        <begin position="122"/>
        <end position="306"/>
    </location>
</feature>
<name>A0ABR9RNT1_9ACTN</name>
<organism evidence="16 17">
    <name type="scientific">Nocardioides malaquae</name>
    <dbReference type="NCBI Taxonomy" id="2773426"/>
    <lineage>
        <taxon>Bacteria</taxon>
        <taxon>Bacillati</taxon>
        <taxon>Actinomycetota</taxon>
        <taxon>Actinomycetes</taxon>
        <taxon>Propionibacteriales</taxon>
        <taxon>Nocardioidaceae</taxon>
        <taxon>Nocardioides</taxon>
    </lineage>
</organism>
<dbReference type="EMBL" id="JADCSA010000001">
    <property type="protein sequence ID" value="MBE7323229.1"/>
    <property type="molecule type" value="Genomic_DNA"/>
</dbReference>
<keyword evidence="17" id="KW-1185">Reference proteome</keyword>
<gene>
    <name evidence="10 16" type="primary">murF</name>
    <name evidence="16" type="ORF">IEQ44_01005</name>
</gene>
<dbReference type="Pfam" id="PF02875">
    <property type="entry name" value="Mur_ligase_C"/>
    <property type="match status" value="1"/>
</dbReference>
<comment type="catalytic activity">
    <reaction evidence="10 11">
        <text>D-alanyl-D-alanine + UDP-N-acetyl-alpha-D-muramoyl-L-alanyl-gamma-D-glutamyl-meso-2,6-diaminopimelate + ATP = UDP-N-acetyl-alpha-D-muramoyl-L-alanyl-gamma-D-glutamyl-meso-2,6-diaminopimeloyl-D-alanyl-D-alanine + ADP + phosphate + H(+)</text>
        <dbReference type="Rhea" id="RHEA:28374"/>
        <dbReference type="ChEBI" id="CHEBI:15378"/>
        <dbReference type="ChEBI" id="CHEBI:30616"/>
        <dbReference type="ChEBI" id="CHEBI:43474"/>
        <dbReference type="ChEBI" id="CHEBI:57822"/>
        <dbReference type="ChEBI" id="CHEBI:61386"/>
        <dbReference type="ChEBI" id="CHEBI:83905"/>
        <dbReference type="ChEBI" id="CHEBI:456216"/>
        <dbReference type="EC" id="6.3.2.10"/>
    </reaction>
</comment>
<comment type="subcellular location">
    <subcellularLocation>
        <location evidence="10 11">Cytoplasm</location>
    </subcellularLocation>
</comment>
<comment type="caution">
    <text evidence="16">The sequence shown here is derived from an EMBL/GenBank/DDBJ whole genome shotgun (WGS) entry which is preliminary data.</text>
</comment>
<keyword evidence="2 10" id="KW-0436">Ligase</keyword>
<reference evidence="16 17" key="1">
    <citation type="submission" date="2020-10" db="EMBL/GenBank/DDBJ databases">
        <title>Nocardioides sp. isolated from sludge.</title>
        <authorList>
            <person name="Zhang X."/>
        </authorList>
    </citation>
    <scope>NUCLEOTIDE SEQUENCE [LARGE SCALE GENOMIC DNA]</scope>
    <source>
        <strain evidence="16 17">Y6</strain>
    </source>
</reference>
<dbReference type="InterPro" id="IPR000713">
    <property type="entry name" value="Mur_ligase_N"/>
</dbReference>
<dbReference type="InterPro" id="IPR004101">
    <property type="entry name" value="Mur_ligase_C"/>
</dbReference>
<keyword evidence="8 10" id="KW-0131">Cell cycle</keyword>
<keyword evidence="6 10" id="KW-0133">Cell shape</keyword>
<sequence>MIAMRLSEVAAVVGGTLDRGAGESGPDPEPGSADPGDIVVSGAASVDSRQVPAGGLFVAIEGEHVDGHDYARAALEAGAVAVLASRPCGVPAVLVPDPVAALGLLARHVVDHLPATTVLALTGSQGKTGTKDYLAALLAPEGGTVATAGNFNNELGVPLTVLRADESTRFLVVEMGARGVGHIAHLCSVAPPRVAAVLNVGTAHVGEFGGRDRIAVAKGEIVEALPADGTAVLNAGDEYTATMGERTDAHVLTFGADGDVAWRGLRLDASGRPTFELGHRGRWVPVQLTQLGLHQVENAAAAAAMALAVGVGLDDVATRLGEVREMSRWRMEPHVRADGLLVVNDAYNANPESMSAAVHTLAHLGAARPGRSVAVLGEMRELGDADDEGHRSVGAAVAEAGVDVLVTVGGAAAAIAAGARSAGWQGEAIVTAGRDEALVWVRENVTSGDVVLVKASRGAALELIVEGILEGAAAR</sequence>